<dbReference type="InterPro" id="IPR013320">
    <property type="entry name" value="ConA-like_dom_sf"/>
</dbReference>
<dbReference type="PROSITE" id="PS50824">
    <property type="entry name" value="DAPIN"/>
    <property type="match status" value="1"/>
</dbReference>
<dbReference type="Pfam" id="PF02758">
    <property type="entry name" value="PYRIN"/>
    <property type="match status" value="1"/>
</dbReference>
<keyword evidence="2" id="KW-0963">Cytoplasm</keyword>
<dbReference type="SMART" id="SM00368">
    <property type="entry name" value="LRR_RI"/>
    <property type="match status" value="9"/>
</dbReference>
<proteinExistence type="predicted"/>
<feature type="domain" description="Pyrin" evidence="8">
    <location>
        <begin position="1"/>
        <end position="95"/>
    </location>
</feature>
<dbReference type="Gene3D" id="1.10.533.10">
    <property type="entry name" value="Death Domain, Fas"/>
    <property type="match status" value="1"/>
</dbReference>
<evidence type="ECO:0000313" key="10">
    <source>
        <dbReference type="Proteomes" id="UP000504632"/>
    </source>
</evidence>
<dbReference type="Pfam" id="PF13516">
    <property type="entry name" value="LRR_6"/>
    <property type="match status" value="5"/>
</dbReference>
<dbReference type="PANTHER" id="PTHR24106">
    <property type="entry name" value="NACHT, LRR AND CARD DOMAINS-CONTAINING"/>
    <property type="match status" value="1"/>
</dbReference>
<dbReference type="Pfam" id="PF17776">
    <property type="entry name" value="NLRC4_HD2"/>
    <property type="match status" value="1"/>
</dbReference>
<dbReference type="InterPro" id="IPR032675">
    <property type="entry name" value="LRR_dom_sf"/>
</dbReference>
<dbReference type="PROSITE" id="PS50837">
    <property type="entry name" value="NACHT"/>
    <property type="match status" value="1"/>
</dbReference>
<dbReference type="GeneID" id="115817111"/>
<dbReference type="GO" id="GO:0005737">
    <property type="term" value="C:cytoplasm"/>
    <property type="evidence" value="ECO:0007669"/>
    <property type="project" value="UniProtKB-SubCell"/>
</dbReference>
<dbReference type="Pfam" id="PF05729">
    <property type="entry name" value="NACHT"/>
    <property type="match status" value="1"/>
</dbReference>
<dbReference type="Proteomes" id="UP000504632">
    <property type="component" value="Chromosome 7"/>
</dbReference>
<dbReference type="AlphaFoldDB" id="A0A6J2VYQ9"/>
<keyword evidence="10" id="KW-1185">Reference proteome</keyword>
<dbReference type="Pfam" id="PF14484">
    <property type="entry name" value="FISNA"/>
    <property type="match status" value="1"/>
</dbReference>
<dbReference type="InterPro" id="IPR006574">
    <property type="entry name" value="PRY"/>
</dbReference>
<dbReference type="Gene3D" id="3.80.10.10">
    <property type="entry name" value="Ribonuclease Inhibitor"/>
    <property type="match status" value="2"/>
</dbReference>
<dbReference type="InterPro" id="IPR027417">
    <property type="entry name" value="P-loop_NTPase"/>
</dbReference>
<dbReference type="CDD" id="cd00116">
    <property type="entry name" value="LRR_RI"/>
    <property type="match status" value="1"/>
</dbReference>
<feature type="domain" description="B30.2/SPRY" evidence="7">
    <location>
        <begin position="963"/>
        <end position="1155"/>
    </location>
</feature>
<dbReference type="Pfam" id="PF17779">
    <property type="entry name" value="WHD_NOD2"/>
    <property type="match status" value="1"/>
</dbReference>
<evidence type="ECO:0000259" key="7">
    <source>
        <dbReference type="PROSITE" id="PS50188"/>
    </source>
</evidence>
<dbReference type="FunFam" id="3.40.50.300:FF:000210">
    <property type="entry name" value="Si:dkey-16p6.1"/>
    <property type="match status" value="1"/>
</dbReference>
<sequence length="1155" mass="130991">MPAVPQILLVTLEELTRAELKRFQWYLTTENALEGFSHIPRAQLENADVQDTVDKMVERYKPRGAVEITLLILRKMEQNNLAEKLGSKLREDVQECTVRVNLKGSLKKKYGSIHEGTSIIDECKLLNAIYTELYIVKGGTGGVCTEHEVRQAEAASKRPDEEEIPVKISDIFKDLPDQPSYVRKVLTLGIAGVGKTVSVQKFILDWAEERDNKDLDYIFPLPFRSLNLIKRNYSLIKLIHQCFPETAQMKTLPLENRKVMFIFDGLDESRLPLKFKENEILTDIMEENAVDILITNLIRGEMLPSALIWITSRPAAANQIPHDYIHQVTEVRGFTDVQKDEYFRKRIRDPDKVNNIITHIKESRSLHILCHIPVFCWISATVLNKHLSESDQEGLPKTLTEMYIRFLLFQAKLMEQKYPGTLPDLLKLAKLAFHQLEKGQLIFYEEDLRECGIDVSQATVYSGVCTQIFKEEENVFSFVHLSIQECLAAVYVFVSFLSKKSNPLQQRTREKVKWFLKHNMFDLHKNAIDKALQSENGHLDLFLRFLLGLSLESNQRHLKKLLPRTQIRTESLKETTDYIKSKLNLKTSSERSINLFHCLNELKDNSLVTEIQKHLNSGALSTVDLSSAQWSALAFVLQMTEGIQEKFELQKYRGSDESLRRLLPVVKNTRRALLNNCDLTEQSCKAIISVLQSANSPLKELNLGDNDLQDRGVKLLSVGLANPHCKLEILRLNRCKLTEQSCETVATVLQSANCPLRELDLSNNKLRDSGMIILSAGLKSLHCKLEILRLAYCNLTKESCETVGSVLQSAKSQLTALDMSYNYLQDSGIELLSVGLKTPHCKLEILKLADCDLSEKSCKIMASVLQSANCPLRELDLSNNDLQDSGVKMLCAGLQSAQCKLEILRLSGCLVTEEGCSSLASALGSNPSHLRELDLSYNHPEDPGLRLLSARWKNPHCKLETLNVANGGEFRLQPGLKKYACALTLDPNTANTQLSLSEDYRKVRFVGKRQPYPDHPERFDPCPQVLCNESLSGRCYWEAERIGDCAIGMTYKDIKRKGESDGDICGLGFSDGSWSLICFNVTFSVWHNNHSIHIHPSDDHPRKFGVYLDSSAGTLSFYSISSNTHKLTHIYTFRSIFNEPLYPGFRVYDSMFLLT</sequence>
<dbReference type="CDD" id="cd16040">
    <property type="entry name" value="SPRY_PRY_SNTX"/>
    <property type="match status" value="1"/>
</dbReference>
<dbReference type="OrthoDB" id="120976at2759"/>
<dbReference type="InterPro" id="IPR001611">
    <property type="entry name" value="Leu-rich_rpt"/>
</dbReference>
<keyword evidence="3" id="KW-0433">Leucine-rich repeat</keyword>
<dbReference type="Pfam" id="PF00622">
    <property type="entry name" value="SPRY"/>
    <property type="match status" value="1"/>
</dbReference>
<accession>A0A6J2VYQ9</accession>
<dbReference type="SMART" id="SM00449">
    <property type="entry name" value="SPRY"/>
    <property type="match status" value="1"/>
</dbReference>
<dbReference type="InterPro" id="IPR043136">
    <property type="entry name" value="B30.2/SPRY_sf"/>
</dbReference>
<evidence type="ECO:0000259" key="9">
    <source>
        <dbReference type="PROSITE" id="PS50837"/>
    </source>
</evidence>
<evidence type="ECO:0000313" key="11">
    <source>
        <dbReference type="RefSeq" id="XP_030636216.1"/>
    </source>
</evidence>
<dbReference type="SMART" id="SM01288">
    <property type="entry name" value="FISNA"/>
    <property type="match status" value="1"/>
</dbReference>
<dbReference type="CDD" id="cd08321">
    <property type="entry name" value="Pyrin_ASC-like"/>
    <property type="match status" value="1"/>
</dbReference>
<dbReference type="GO" id="GO:0005524">
    <property type="term" value="F:ATP binding"/>
    <property type="evidence" value="ECO:0007669"/>
    <property type="project" value="UniProtKB-KW"/>
</dbReference>
<dbReference type="InterPro" id="IPR029495">
    <property type="entry name" value="NACHT-assoc"/>
</dbReference>
<feature type="domain" description="NACHT" evidence="9">
    <location>
        <begin position="183"/>
        <end position="316"/>
    </location>
</feature>
<name>A0A6J2VYQ9_CHACN</name>
<dbReference type="InterPro" id="IPR003879">
    <property type="entry name" value="Butyrophylin_SPRY"/>
</dbReference>
<comment type="subcellular location">
    <subcellularLocation>
        <location evidence="1">Cytoplasm</location>
    </subcellularLocation>
</comment>
<dbReference type="Gene3D" id="3.40.50.300">
    <property type="entry name" value="P-loop containing nucleotide triphosphate hydrolases"/>
    <property type="match status" value="1"/>
</dbReference>
<evidence type="ECO:0000256" key="5">
    <source>
        <dbReference type="ARBA" id="ARBA00022741"/>
    </source>
</evidence>
<evidence type="ECO:0000256" key="4">
    <source>
        <dbReference type="ARBA" id="ARBA00022737"/>
    </source>
</evidence>
<evidence type="ECO:0000256" key="2">
    <source>
        <dbReference type="ARBA" id="ARBA00022490"/>
    </source>
</evidence>
<dbReference type="InterPro" id="IPR041267">
    <property type="entry name" value="NLRP_HD2"/>
</dbReference>
<evidence type="ECO:0000259" key="8">
    <source>
        <dbReference type="PROSITE" id="PS50824"/>
    </source>
</evidence>
<organism evidence="10 11">
    <name type="scientific">Chanos chanos</name>
    <name type="common">Milkfish</name>
    <name type="synonym">Mugil chanos</name>
    <dbReference type="NCBI Taxonomy" id="29144"/>
    <lineage>
        <taxon>Eukaryota</taxon>
        <taxon>Metazoa</taxon>
        <taxon>Chordata</taxon>
        <taxon>Craniata</taxon>
        <taxon>Vertebrata</taxon>
        <taxon>Euteleostomi</taxon>
        <taxon>Actinopterygii</taxon>
        <taxon>Neopterygii</taxon>
        <taxon>Teleostei</taxon>
        <taxon>Ostariophysi</taxon>
        <taxon>Gonorynchiformes</taxon>
        <taxon>Chanidae</taxon>
        <taxon>Chanos</taxon>
    </lineage>
</organism>
<dbReference type="InterPro" id="IPR007111">
    <property type="entry name" value="NACHT_NTPase"/>
</dbReference>
<evidence type="ECO:0000256" key="3">
    <source>
        <dbReference type="ARBA" id="ARBA00022614"/>
    </source>
</evidence>
<keyword evidence="6" id="KW-0067">ATP-binding</keyword>
<keyword evidence="5" id="KW-0547">Nucleotide-binding</keyword>
<evidence type="ECO:0000256" key="6">
    <source>
        <dbReference type="ARBA" id="ARBA00022840"/>
    </source>
</evidence>
<dbReference type="PROSITE" id="PS50188">
    <property type="entry name" value="B302_SPRY"/>
    <property type="match status" value="1"/>
</dbReference>
<dbReference type="SMART" id="SM00589">
    <property type="entry name" value="PRY"/>
    <property type="match status" value="1"/>
</dbReference>
<dbReference type="Gene3D" id="2.60.120.920">
    <property type="match status" value="1"/>
</dbReference>
<dbReference type="Pfam" id="PF13765">
    <property type="entry name" value="PRY"/>
    <property type="match status" value="1"/>
</dbReference>
<dbReference type="FunFam" id="3.80.10.10:FF:001632">
    <property type="entry name" value="Uncharacterized protein"/>
    <property type="match status" value="1"/>
</dbReference>
<dbReference type="PRINTS" id="PR01407">
    <property type="entry name" value="BUTYPHLNCDUF"/>
</dbReference>
<dbReference type="SUPFAM" id="SSF47986">
    <property type="entry name" value="DEATH domain"/>
    <property type="match status" value="1"/>
</dbReference>
<keyword evidence="4" id="KW-0677">Repeat</keyword>
<evidence type="ECO:0000256" key="1">
    <source>
        <dbReference type="ARBA" id="ARBA00004496"/>
    </source>
</evidence>
<protein>
    <submittedName>
        <fullName evidence="11">NACHT, LRR and PYD domains-containing protein 12-like</fullName>
    </submittedName>
</protein>
<reference evidence="11" key="1">
    <citation type="submission" date="2025-08" db="UniProtKB">
        <authorList>
            <consortium name="RefSeq"/>
        </authorList>
    </citation>
    <scope>IDENTIFICATION</scope>
</reference>
<dbReference type="RefSeq" id="XP_030636216.1">
    <property type="nucleotide sequence ID" value="XM_030780356.1"/>
</dbReference>
<dbReference type="SUPFAM" id="SSF52047">
    <property type="entry name" value="RNI-like"/>
    <property type="match status" value="1"/>
</dbReference>
<dbReference type="SUPFAM" id="SSF49899">
    <property type="entry name" value="Concanavalin A-like lectins/glucanases"/>
    <property type="match status" value="1"/>
</dbReference>
<dbReference type="InParanoid" id="A0A6J2VYQ9"/>
<dbReference type="InterPro" id="IPR001870">
    <property type="entry name" value="B30.2/SPRY"/>
</dbReference>
<gene>
    <name evidence="11" type="primary">LOC115817111</name>
</gene>
<dbReference type="InterPro" id="IPR003877">
    <property type="entry name" value="SPRY_dom"/>
</dbReference>
<dbReference type="SMART" id="SM01289">
    <property type="entry name" value="PYRIN"/>
    <property type="match status" value="1"/>
</dbReference>
<dbReference type="InterPro" id="IPR004020">
    <property type="entry name" value="DAPIN"/>
</dbReference>
<dbReference type="InterPro" id="IPR041075">
    <property type="entry name" value="NOD1/2_WH"/>
</dbReference>
<dbReference type="FunFam" id="3.80.10.10:FF:000474">
    <property type="entry name" value="Si:ch211-214c20.1"/>
    <property type="match status" value="1"/>
</dbReference>
<dbReference type="InterPro" id="IPR051261">
    <property type="entry name" value="NLR"/>
</dbReference>
<dbReference type="InterPro" id="IPR011029">
    <property type="entry name" value="DEATH-like_dom_sf"/>
</dbReference>